<proteinExistence type="predicted"/>
<reference evidence="1 2" key="1">
    <citation type="submission" date="2011-01" db="EMBL/GenBank/DDBJ databases">
        <authorList>
            <person name="Muzny D."/>
            <person name="Qin X."/>
            <person name="Deng J."/>
            <person name="Jiang H."/>
            <person name="Liu Y."/>
            <person name="Qu J."/>
            <person name="Song X.-Z."/>
            <person name="Zhang L."/>
            <person name="Thornton R."/>
            <person name="Coyle M."/>
            <person name="Francisco L."/>
            <person name="Jackson L."/>
            <person name="Javaid M."/>
            <person name="Korchina V."/>
            <person name="Kovar C."/>
            <person name="Mata R."/>
            <person name="Mathew T."/>
            <person name="Ngo R."/>
            <person name="Nguyen L."/>
            <person name="Nguyen N."/>
            <person name="Okwuonu G."/>
            <person name="Ongeri F."/>
            <person name="Pham C."/>
            <person name="Simmons D."/>
            <person name="Wilczek-Boney K."/>
            <person name="Hale W."/>
            <person name="Jakkamsetti A."/>
            <person name="Pham P."/>
            <person name="Ruth R."/>
            <person name="San Lucas F."/>
            <person name="Warren J."/>
            <person name="Zhang J."/>
            <person name="Zhao Z."/>
            <person name="Zhou C."/>
            <person name="Zhu D."/>
            <person name="Lee S."/>
            <person name="Bess C."/>
            <person name="Blankenburg K."/>
            <person name="Forbes L."/>
            <person name="Fu Q."/>
            <person name="Gubbala S."/>
            <person name="Hirani K."/>
            <person name="Jayaseelan J.C."/>
            <person name="Lara F."/>
            <person name="Munidasa M."/>
            <person name="Palculict T."/>
            <person name="Patil S."/>
            <person name="Pu L.-L."/>
            <person name="Saada N."/>
            <person name="Tang L."/>
            <person name="Weissenberger G."/>
            <person name="Zhu Y."/>
            <person name="Hemphill L."/>
            <person name="Shang Y."/>
            <person name="Youmans B."/>
            <person name="Ayvaz T."/>
            <person name="Ross M."/>
            <person name="Santibanez J."/>
            <person name="Aqrawi P."/>
            <person name="Gross S."/>
            <person name="Joshi V."/>
            <person name="Fowler G."/>
            <person name="Nazareth L."/>
            <person name="Reid J."/>
            <person name="Worley K."/>
            <person name="Petrosino J."/>
            <person name="Highlander S."/>
            <person name="Gibbs R."/>
        </authorList>
    </citation>
    <scope>NUCLEOTIDE SEQUENCE [LARGE SCALE GENOMIC DNA]</scope>
    <source>
        <strain evidence="1 2">DSM 16608</strain>
    </source>
</reference>
<evidence type="ECO:0000313" key="1">
    <source>
        <dbReference type="EMBL" id="EGC20544.1"/>
    </source>
</evidence>
<protein>
    <submittedName>
        <fullName evidence="1">Uncharacterized protein</fullName>
    </submittedName>
</protein>
<dbReference type="AlphaFoldDB" id="F0F5C5"/>
<dbReference type="Proteomes" id="UP000005697">
    <property type="component" value="Unassembled WGS sequence"/>
</dbReference>
<name>F0F5C5_9BACT</name>
<comment type="caution">
    <text evidence="1">The sequence shown here is derived from an EMBL/GenBank/DDBJ whole genome shotgun (WGS) entry which is preliminary data.</text>
</comment>
<dbReference type="STRING" id="888743.HMPREF9141_0791"/>
<gene>
    <name evidence="1" type="ORF">HMPREF9141_0791</name>
</gene>
<dbReference type="EMBL" id="AEWX01000013">
    <property type="protein sequence ID" value="EGC20544.1"/>
    <property type="molecule type" value="Genomic_DNA"/>
</dbReference>
<keyword evidence="2" id="KW-1185">Reference proteome</keyword>
<organism evidence="1 2">
    <name type="scientific">Prevotella multiformis DSM 16608</name>
    <dbReference type="NCBI Taxonomy" id="888743"/>
    <lineage>
        <taxon>Bacteria</taxon>
        <taxon>Pseudomonadati</taxon>
        <taxon>Bacteroidota</taxon>
        <taxon>Bacteroidia</taxon>
        <taxon>Bacteroidales</taxon>
        <taxon>Prevotellaceae</taxon>
        <taxon>Prevotella</taxon>
    </lineage>
</organism>
<accession>F0F5C5</accession>
<dbReference type="HOGENOM" id="CLU_2651428_0_0_10"/>
<evidence type="ECO:0000313" key="2">
    <source>
        <dbReference type="Proteomes" id="UP000005697"/>
    </source>
</evidence>
<sequence length="76" mass="7902">MPSSAVQVRTGRPLPFFLLKRMGRGSRQESPFLCMGLVFPTGWESCSQGLGVLFPVPGNPVPDPPAVAAGAVSCSG</sequence>